<dbReference type="STRING" id="1121393.SAMN02745216_03065"/>
<dbReference type="SUPFAM" id="SSF52799">
    <property type="entry name" value="(Phosphotyrosine protein) phosphatases II"/>
    <property type="match status" value="1"/>
</dbReference>
<name>A0A1M6QLF8_9BACT</name>
<keyword evidence="4" id="KW-1185">Reference proteome</keyword>
<organism evidence="3 4">
    <name type="scientific">Desulfatibacillum alkenivorans DSM 16219</name>
    <dbReference type="NCBI Taxonomy" id="1121393"/>
    <lineage>
        <taxon>Bacteria</taxon>
        <taxon>Pseudomonadati</taxon>
        <taxon>Thermodesulfobacteriota</taxon>
        <taxon>Desulfobacteria</taxon>
        <taxon>Desulfobacterales</taxon>
        <taxon>Desulfatibacillaceae</taxon>
        <taxon>Desulfatibacillum</taxon>
    </lineage>
</organism>
<dbReference type="EMBL" id="FQZU01000020">
    <property type="protein sequence ID" value="SHK20893.1"/>
    <property type="molecule type" value="Genomic_DNA"/>
</dbReference>
<feature type="domain" description="Tyrosine-protein phosphatase" evidence="1">
    <location>
        <begin position="13"/>
        <end position="157"/>
    </location>
</feature>
<dbReference type="Gene3D" id="3.90.190.10">
    <property type="entry name" value="Protein tyrosine phosphatase superfamily"/>
    <property type="match status" value="1"/>
</dbReference>
<sequence length="157" mass="17380">MIRQPHPLLDQILFGFLEPYPIAGMGEPWKSKIQDTLAALREKGVGAILTLTEEDYLGLEYTAAEFLHLHAPIDDYEAPGRKTLELAVDFMDHCLDQGVGVAAHCLEGRGRTGTVLAAWLARKENLDGEAAIRRVRSLRPITALSPAQKQFLLDYLG</sequence>
<dbReference type="Pfam" id="PF22785">
    <property type="entry name" value="Tc-R-P"/>
    <property type="match status" value="1"/>
</dbReference>
<feature type="domain" description="Tyrosine specific protein phosphatases" evidence="2">
    <location>
        <begin position="81"/>
        <end position="150"/>
    </location>
</feature>
<dbReference type="AlphaFoldDB" id="A0A1M6QLF8"/>
<dbReference type="PANTHER" id="PTHR23339">
    <property type="entry name" value="TYROSINE SPECIFIC PROTEIN PHOSPHATASE AND DUAL SPECIFICITY PROTEIN PHOSPHATASE"/>
    <property type="match status" value="1"/>
</dbReference>
<gene>
    <name evidence="3" type="ORF">SAMN02745216_03065</name>
</gene>
<dbReference type="InterPro" id="IPR020422">
    <property type="entry name" value="TYR_PHOSPHATASE_DUAL_dom"/>
</dbReference>
<dbReference type="InterPro" id="IPR000387">
    <property type="entry name" value="Tyr_Pase_dom"/>
</dbReference>
<protein>
    <submittedName>
        <fullName evidence="3">Protein-tyrosine phosphatase</fullName>
    </submittedName>
</protein>
<dbReference type="InterPro" id="IPR029021">
    <property type="entry name" value="Prot-tyrosine_phosphatase-like"/>
</dbReference>
<dbReference type="PROSITE" id="PS50054">
    <property type="entry name" value="TYR_PHOSPHATASE_DUAL"/>
    <property type="match status" value="1"/>
</dbReference>
<dbReference type="FunFam" id="3.90.190.10:FF:000157">
    <property type="entry name" value="Protein-tyrosine phosphatase"/>
    <property type="match status" value="1"/>
</dbReference>
<accession>A0A1M6QLF8</accession>
<dbReference type="SMART" id="SM00195">
    <property type="entry name" value="DSPc"/>
    <property type="match status" value="1"/>
</dbReference>
<evidence type="ECO:0000313" key="4">
    <source>
        <dbReference type="Proteomes" id="UP000183994"/>
    </source>
</evidence>
<evidence type="ECO:0000313" key="3">
    <source>
        <dbReference type="EMBL" id="SHK20893.1"/>
    </source>
</evidence>
<dbReference type="PROSITE" id="PS50056">
    <property type="entry name" value="TYR_PHOSPHATASE_2"/>
    <property type="match status" value="1"/>
</dbReference>
<evidence type="ECO:0000259" key="1">
    <source>
        <dbReference type="PROSITE" id="PS50054"/>
    </source>
</evidence>
<proteinExistence type="predicted"/>
<dbReference type="InterPro" id="IPR050561">
    <property type="entry name" value="PTP"/>
</dbReference>
<dbReference type="Proteomes" id="UP000183994">
    <property type="component" value="Unassembled WGS sequence"/>
</dbReference>
<reference evidence="4" key="1">
    <citation type="submission" date="2016-11" db="EMBL/GenBank/DDBJ databases">
        <authorList>
            <person name="Varghese N."/>
            <person name="Submissions S."/>
        </authorList>
    </citation>
    <scope>NUCLEOTIDE SEQUENCE [LARGE SCALE GENOMIC DNA]</scope>
    <source>
        <strain evidence="4">DSM 16219</strain>
    </source>
</reference>
<evidence type="ECO:0000259" key="2">
    <source>
        <dbReference type="PROSITE" id="PS50056"/>
    </source>
</evidence>